<name>A0A9Q3DHM3_9BASI</name>
<organism evidence="1 2">
    <name type="scientific">Austropuccinia psidii MF-1</name>
    <dbReference type="NCBI Taxonomy" id="1389203"/>
    <lineage>
        <taxon>Eukaryota</taxon>
        <taxon>Fungi</taxon>
        <taxon>Dikarya</taxon>
        <taxon>Basidiomycota</taxon>
        <taxon>Pucciniomycotina</taxon>
        <taxon>Pucciniomycetes</taxon>
        <taxon>Pucciniales</taxon>
        <taxon>Sphaerophragmiaceae</taxon>
        <taxon>Austropuccinia</taxon>
    </lineage>
</organism>
<keyword evidence="2" id="KW-1185">Reference proteome</keyword>
<protein>
    <submittedName>
        <fullName evidence="1">Uncharacterized protein</fullName>
    </submittedName>
</protein>
<comment type="caution">
    <text evidence="1">The sequence shown here is derived from an EMBL/GenBank/DDBJ whole genome shotgun (WGS) entry which is preliminary data.</text>
</comment>
<sequence length="130" mass="14497">MQKNRAVGKKFGIIIQIQEPKSPWEISHMDWVTGLPPGGDRSINACLVLVGRYRKSSIFFPCHKNVTAMDKAMMIWNRVIIYTATEPQIDGPAEAMITTLDEMIRLLCAYGLDSKTLMVLPMIGVPNSSS</sequence>
<evidence type="ECO:0000313" key="1">
    <source>
        <dbReference type="EMBL" id="MBW0500938.1"/>
    </source>
</evidence>
<dbReference type="Proteomes" id="UP000765509">
    <property type="component" value="Unassembled WGS sequence"/>
</dbReference>
<dbReference type="EMBL" id="AVOT02016069">
    <property type="protein sequence ID" value="MBW0500938.1"/>
    <property type="molecule type" value="Genomic_DNA"/>
</dbReference>
<reference evidence="1" key="1">
    <citation type="submission" date="2021-03" db="EMBL/GenBank/DDBJ databases">
        <title>Draft genome sequence of rust myrtle Austropuccinia psidii MF-1, a brazilian biotype.</title>
        <authorList>
            <person name="Quecine M.C."/>
            <person name="Pachon D.M.R."/>
            <person name="Bonatelli M.L."/>
            <person name="Correr F.H."/>
            <person name="Franceschini L.M."/>
            <person name="Leite T.F."/>
            <person name="Margarido G.R.A."/>
            <person name="Almeida C.A."/>
            <person name="Ferrarezi J.A."/>
            <person name="Labate C.A."/>
        </authorList>
    </citation>
    <scope>NUCLEOTIDE SEQUENCE</scope>
    <source>
        <strain evidence="1">MF-1</strain>
    </source>
</reference>
<accession>A0A9Q3DHM3</accession>
<gene>
    <name evidence="1" type="ORF">O181_040653</name>
</gene>
<dbReference type="SUPFAM" id="SSF53098">
    <property type="entry name" value="Ribonuclease H-like"/>
    <property type="match status" value="1"/>
</dbReference>
<evidence type="ECO:0000313" key="2">
    <source>
        <dbReference type="Proteomes" id="UP000765509"/>
    </source>
</evidence>
<dbReference type="InterPro" id="IPR012337">
    <property type="entry name" value="RNaseH-like_sf"/>
</dbReference>
<dbReference type="AlphaFoldDB" id="A0A9Q3DHM3"/>
<proteinExistence type="predicted"/>